<feature type="domain" description="ABC1 atypical kinase-like" evidence="2">
    <location>
        <begin position="172"/>
        <end position="371"/>
    </location>
</feature>
<evidence type="ECO:0000313" key="3">
    <source>
        <dbReference type="EMBL" id="KAK6135806.1"/>
    </source>
</evidence>
<organism evidence="3 4">
    <name type="scientific">Rehmannia glutinosa</name>
    <name type="common">Chinese foxglove</name>
    <dbReference type="NCBI Taxonomy" id="99300"/>
    <lineage>
        <taxon>Eukaryota</taxon>
        <taxon>Viridiplantae</taxon>
        <taxon>Streptophyta</taxon>
        <taxon>Embryophyta</taxon>
        <taxon>Tracheophyta</taxon>
        <taxon>Spermatophyta</taxon>
        <taxon>Magnoliopsida</taxon>
        <taxon>eudicotyledons</taxon>
        <taxon>Gunneridae</taxon>
        <taxon>Pentapetalae</taxon>
        <taxon>asterids</taxon>
        <taxon>lamiids</taxon>
        <taxon>Lamiales</taxon>
        <taxon>Orobanchaceae</taxon>
        <taxon>Rehmannieae</taxon>
        <taxon>Rehmannia</taxon>
    </lineage>
</organism>
<sequence length="522" mass="59062">MAARYLWRAKTKLLLAATVAGGGAVAIANSDDPASALKLSTAVPVRLFRDAFTAATIAFGFVLGHYIGDLTAYDLLLDYEYSLWGLPEGSFERERTKREVHARSALRLQELCFKNGGIYIKLGQHISQLEYLVPDEYVQIMSQSMLNRCPVSSYDQVREVVKKELGGAPDEIQHTHMTDTAAADYATVELIVNTLHWLFPSFDYRWLVDEMRESLPKELDFLIEAKNNIKCMDNFRRLSPHISEYVYAPKIHWNLSTSKLLVMEFIDGAQVNDLRTLQKLEIHPSDVSKLLSQAFAEMMFKHGFVHCDPHAANVLVRPLPSGSRSIFGKKKPQLVLLDHGLYKDLDLSMRINYAALWKGLIFSDANAIKENSVKLGAGEDLYALFAAILTMKPWEKVIDPAMDHLVVHGTDSDRAELQMYASQYFPQITELLRRLPRVILLMLKTNDCIRAVNRSLMQGSSLEAFLIVGRVSSEAVINSKLSHSTSFLSHIHVWVEEFLLEARLFGMQIALWLFKLQKALTL</sequence>
<dbReference type="EMBL" id="JABTTQ020001067">
    <property type="protein sequence ID" value="KAK6135806.1"/>
    <property type="molecule type" value="Genomic_DNA"/>
</dbReference>
<evidence type="ECO:0000313" key="4">
    <source>
        <dbReference type="Proteomes" id="UP001318860"/>
    </source>
</evidence>
<name>A0ABR0VNN6_REHGL</name>
<comment type="similarity">
    <text evidence="1">Belongs to the protein kinase superfamily. ADCK protein kinase family.</text>
</comment>
<keyword evidence="4" id="KW-1185">Reference proteome</keyword>
<dbReference type="Gene3D" id="1.10.510.10">
    <property type="entry name" value="Transferase(Phosphotransferase) domain 1"/>
    <property type="match status" value="1"/>
</dbReference>
<protein>
    <recommendedName>
        <fullName evidence="2">ABC1 atypical kinase-like domain-containing protein</fullName>
    </recommendedName>
</protein>
<evidence type="ECO:0000256" key="1">
    <source>
        <dbReference type="ARBA" id="ARBA00009670"/>
    </source>
</evidence>
<dbReference type="Pfam" id="PF03109">
    <property type="entry name" value="ABC1"/>
    <property type="match status" value="1"/>
</dbReference>
<dbReference type="Proteomes" id="UP001318860">
    <property type="component" value="Unassembled WGS sequence"/>
</dbReference>
<dbReference type="PANTHER" id="PTHR43173:SF19">
    <property type="entry name" value="AARF DOMAIN-CONTAINING PROTEIN KINASE 1"/>
    <property type="match status" value="1"/>
</dbReference>
<dbReference type="InterPro" id="IPR051130">
    <property type="entry name" value="Mito_struct-func_regulator"/>
</dbReference>
<dbReference type="SUPFAM" id="SSF56112">
    <property type="entry name" value="Protein kinase-like (PK-like)"/>
    <property type="match status" value="1"/>
</dbReference>
<dbReference type="InterPro" id="IPR045307">
    <property type="entry name" value="ADCK1_dom"/>
</dbReference>
<dbReference type="InterPro" id="IPR011009">
    <property type="entry name" value="Kinase-like_dom_sf"/>
</dbReference>
<dbReference type="PANTHER" id="PTHR43173">
    <property type="entry name" value="ABC1 FAMILY PROTEIN"/>
    <property type="match status" value="1"/>
</dbReference>
<comment type="caution">
    <text evidence="3">The sequence shown here is derived from an EMBL/GenBank/DDBJ whole genome shotgun (WGS) entry which is preliminary data.</text>
</comment>
<evidence type="ECO:0000259" key="2">
    <source>
        <dbReference type="Pfam" id="PF03109"/>
    </source>
</evidence>
<reference evidence="3 4" key="1">
    <citation type="journal article" date="2021" name="Comput. Struct. Biotechnol. J.">
        <title>De novo genome assembly of the potent medicinal plant Rehmannia glutinosa using nanopore technology.</title>
        <authorList>
            <person name="Ma L."/>
            <person name="Dong C."/>
            <person name="Song C."/>
            <person name="Wang X."/>
            <person name="Zheng X."/>
            <person name="Niu Y."/>
            <person name="Chen S."/>
            <person name="Feng W."/>
        </authorList>
    </citation>
    <scope>NUCLEOTIDE SEQUENCE [LARGE SCALE GENOMIC DNA]</scope>
    <source>
        <strain evidence="3">DH-2019</strain>
    </source>
</reference>
<dbReference type="CDD" id="cd13969">
    <property type="entry name" value="ADCK1-like"/>
    <property type="match status" value="1"/>
</dbReference>
<dbReference type="InterPro" id="IPR004147">
    <property type="entry name" value="ABC1_dom"/>
</dbReference>
<proteinExistence type="inferred from homology"/>
<gene>
    <name evidence="3" type="ORF">DH2020_030501</name>
</gene>
<accession>A0ABR0VNN6</accession>